<accession>A0A2S5CFW1</accession>
<dbReference type="EMBL" id="PGFZ01000029">
    <property type="protein sequence ID" value="POZ49693.1"/>
    <property type="molecule type" value="Genomic_DNA"/>
</dbReference>
<evidence type="ECO:0000313" key="2">
    <source>
        <dbReference type="EMBL" id="POZ49693.1"/>
    </source>
</evidence>
<feature type="region of interest" description="Disordered" evidence="1">
    <location>
        <begin position="25"/>
        <end position="57"/>
    </location>
</feature>
<sequence length="57" mass="6344">MDSHPKIQTEKKPPIQQDTAAFHHIVLSSGSHPVPHGQSNKTHEKGKAENERTEPQP</sequence>
<evidence type="ECO:0000313" key="3">
    <source>
        <dbReference type="Proteomes" id="UP000237423"/>
    </source>
</evidence>
<comment type="caution">
    <text evidence="2">The sequence shown here is derived from an EMBL/GenBank/DDBJ whole genome shotgun (WGS) entry which is preliminary data.</text>
</comment>
<protein>
    <submittedName>
        <fullName evidence="2">Uncharacterized protein</fullName>
    </submittedName>
</protein>
<evidence type="ECO:0000256" key="1">
    <source>
        <dbReference type="SAM" id="MobiDB-lite"/>
    </source>
</evidence>
<dbReference type="Proteomes" id="UP000237423">
    <property type="component" value="Unassembled WGS sequence"/>
</dbReference>
<proteinExistence type="predicted"/>
<feature type="compositionally biased region" description="Basic and acidic residues" evidence="1">
    <location>
        <begin position="41"/>
        <end position="57"/>
    </location>
</feature>
<name>A0A2S5CFW1_9GAMM</name>
<reference evidence="2 3" key="1">
    <citation type="submission" date="2017-11" db="EMBL/GenBank/DDBJ databases">
        <title>Draft Genome Sequence of Methylobacter psychrotolerans Sph1T, an Obligate Methanotroph from Low-Temperature Environments.</title>
        <authorList>
            <person name="Oshkin I.Y."/>
            <person name="Miroshnikov K."/>
            <person name="Belova S.E."/>
            <person name="Korzhenkov A."/>
            <person name="Toshchakov S.V."/>
            <person name="Dedysh S.N."/>
        </authorList>
    </citation>
    <scope>NUCLEOTIDE SEQUENCE [LARGE SCALE GENOMIC DNA]</scope>
    <source>
        <strain evidence="2 3">Sph1</strain>
    </source>
</reference>
<gene>
    <name evidence="2" type="ORF">AADEFJLK_04538</name>
</gene>
<dbReference type="AlphaFoldDB" id="A0A2S5CFW1"/>
<organism evidence="2 3">
    <name type="scientific">Methylovulum psychrotolerans</name>
    <dbReference type="NCBI Taxonomy" id="1704499"/>
    <lineage>
        <taxon>Bacteria</taxon>
        <taxon>Pseudomonadati</taxon>
        <taxon>Pseudomonadota</taxon>
        <taxon>Gammaproteobacteria</taxon>
        <taxon>Methylococcales</taxon>
        <taxon>Methylococcaceae</taxon>
        <taxon>Methylovulum</taxon>
    </lineage>
</organism>